<proteinExistence type="predicted"/>
<organism evidence="1">
    <name type="scientific">Petromyces alliaceus</name>
    <name type="common">Aspergillus alliaceus</name>
    <dbReference type="NCBI Taxonomy" id="209559"/>
    <lineage>
        <taxon>Eukaryota</taxon>
        <taxon>Fungi</taxon>
        <taxon>Dikarya</taxon>
        <taxon>Ascomycota</taxon>
        <taxon>Pezizomycotina</taxon>
        <taxon>Eurotiomycetes</taxon>
        <taxon>Eurotiomycetidae</taxon>
        <taxon>Eurotiales</taxon>
        <taxon>Aspergillaceae</taxon>
        <taxon>Aspergillus</taxon>
        <taxon>Aspergillus subgen. Circumdati</taxon>
    </lineage>
</organism>
<accession>A0A5N7BWY3</accession>
<reference evidence="1" key="1">
    <citation type="submission" date="2019-04" db="EMBL/GenBank/DDBJ databases">
        <title>Friends and foes A comparative genomics studyof 23 Aspergillus species from section Flavi.</title>
        <authorList>
            <consortium name="DOE Joint Genome Institute"/>
            <person name="Kjaerbolling I."/>
            <person name="Vesth T."/>
            <person name="Frisvad J.C."/>
            <person name="Nybo J.L."/>
            <person name="Theobald S."/>
            <person name="Kildgaard S."/>
            <person name="Isbrandt T."/>
            <person name="Kuo A."/>
            <person name="Sato A."/>
            <person name="Lyhne E.K."/>
            <person name="Kogle M.E."/>
            <person name="Wiebenga A."/>
            <person name="Kun R.S."/>
            <person name="Lubbers R.J."/>
            <person name="Makela M.R."/>
            <person name="Barry K."/>
            <person name="Chovatia M."/>
            <person name="Clum A."/>
            <person name="Daum C."/>
            <person name="Haridas S."/>
            <person name="He G."/>
            <person name="LaButti K."/>
            <person name="Lipzen A."/>
            <person name="Mondo S."/>
            <person name="Riley R."/>
            <person name="Salamov A."/>
            <person name="Simmons B.A."/>
            <person name="Magnuson J.K."/>
            <person name="Henrissat B."/>
            <person name="Mortensen U.H."/>
            <person name="Larsen T.O."/>
            <person name="Devries R.P."/>
            <person name="Grigoriev I.V."/>
            <person name="Machida M."/>
            <person name="Baker S.E."/>
            <person name="Andersen M.R."/>
        </authorList>
    </citation>
    <scope>NUCLEOTIDE SEQUENCE [LARGE SCALE GENOMIC DNA]</scope>
    <source>
        <strain evidence="1">IBT 14317</strain>
    </source>
</reference>
<sequence length="106" mass="12284">MLQADCPSLLDVNERIKSMEKRRSNVVNMSPRDKKSEEHYALGTVYAASGFRVKKFTTFKRKLPTITDWTLIRPFRGRALKSNNVSIEYNPLRPTASYKESSSRDR</sequence>
<dbReference type="AlphaFoldDB" id="A0A5N7BWY3"/>
<protein>
    <submittedName>
        <fullName evidence="1">Uncharacterized protein</fullName>
    </submittedName>
</protein>
<evidence type="ECO:0000313" key="1">
    <source>
        <dbReference type="EMBL" id="KAE8386344.1"/>
    </source>
</evidence>
<dbReference type="EMBL" id="ML735313">
    <property type="protein sequence ID" value="KAE8386344.1"/>
    <property type="molecule type" value="Genomic_DNA"/>
</dbReference>
<gene>
    <name evidence="1" type="ORF">BDV23DRAFT_163446</name>
</gene>
<dbReference type="Proteomes" id="UP000326877">
    <property type="component" value="Unassembled WGS sequence"/>
</dbReference>
<name>A0A5N7BWY3_PETAA</name>